<gene>
    <name evidence="1" type="ORF">J421_1811</name>
</gene>
<keyword evidence="2" id="KW-1185">Reference proteome</keyword>
<evidence type="ECO:0000313" key="1">
    <source>
        <dbReference type="EMBL" id="AHG89348.1"/>
    </source>
</evidence>
<dbReference type="KEGG" id="gba:J421_1811"/>
<dbReference type="InParanoid" id="W0RIW2"/>
<dbReference type="eggNOG" id="ENOG5033FAX">
    <property type="taxonomic scope" value="Bacteria"/>
</dbReference>
<sequence>MSARNPTVPDAAVLAFLDGWRELQHGDITAGGSLVVRYEPSRFRASAKEIVGYARFLPGGQIRHATLRERRAPRTTAVAAEIAVPPETDQVELWFQCVDADGETVWDSRFGENYRFEVVRPRPRPTDSLHARAGATVDAALITVAEDAAVKENAFESRPGYPSNSTSLQTSLHVAARVRRPVDPDGVWVDVHFFDAQATLIHGDTLPLRRAGPSDADHDLFVLDGVLYQGSVATPGSVTPRPDVRSVQYRLYCQVGDRIVTDGVLHRCFLATDAVSG</sequence>
<dbReference type="AlphaFoldDB" id="W0RIW2"/>
<dbReference type="HOGENOM" id="CLU_1003843_0_0_0"/>
<dbReference type="InterPro" id="IPR046181">
    <property type="entry name" value="DUF6209"/>
</dbReference>
<dbReference type="Proteomes" id="UP000019151">
    <property type="component" value="Chromosome"/>
</dbReference>
<dbReference type="OrthoDB" id="8564695at2"/>
<dbReference type="RefSeq" id="WP_025410851.1">
    <property type="nucleotide sequence ID" value="NZ_CP007128.1"/>
</dbReference>
<evidence type="ECO:0000313" key="2">
    <source>
        <dbReference type="Proteomes" id="UP000019151"/>
    </source>
</evidence>
<accession>W0RIW2</accession>
<proteinExistence type="predicted"/>
<dbReference type="Pfam" id="PF19714">
    <property type="entry name" value="DUF6209"/>
    <property type="match status" value="1"/>
</dbReference>
<organism evidence="1 2">
    <name type="scientific">Gemmatirosa kalamazoonensis</name>
    <dbReference type="NCBI Taxonomy" id="861299"/>
    <lineage>
        <taxon>Bacteria</taxon>
        <taxon>Pseudomonadati</taxon>
        <taxon>Gemmatimonadota</taxon>
        <taxon>Gemmatimonadia</taxon>
        <taxon>Gemmatimonadales</taxon>
        <taxon>Gemmatimonadaceae</taxon>
        <taxon>Gemmatirosa</taxon>
    </lineage>
</organism>
<reference evidence="1 2" key="1">
    <citation type="journal article" date="2014" name="Genome Announc.">
        <title>Genome Sequence and Methylome of Soil Bacterium Gemmatirosa kalamazoonensis KBS708T, a Member of the Rarely Cultivated Gemmatimonadetes Phylum.</title>
        <authorList>
            <person name="Debruyn J.M."/>
            <person name="Radosevich M."/>
            <person name="Wommack K.E."/>
            <person name="Polson S.W."/>
            <person name="Hauser L.J."/>
            <person name="Fawaz M.N."/>
            <person name="Korlach J."/>
            <person name="Tsai Y.C."/>
        </authorList>
    </citation>
    <scope>NUCLEOTIDE SEQUENCE [LARGE SCALE GENOMIC DNA]</scope>
    <source>
        <strain evidence="1 2">KBS708</strain>
    </source>
</reference>
<dbReference type="EMBL" id="CP007128">
    <property type="protein sequence ID" value="AHG89348.1"/>
    <property type="molecule type" value="Genomic_DNA"/>
</dbReference>
<protein>
    <submittedName>
        <fullName evidence="1">Uncharacterized protein</fullName>
    </submittedName>
</protein>
<name>W0RIW2_9BACT</name>